<comment type="catalytic activity">
    <reaction evidence="7">
        <text>NAD(+) + (ADP-D-ribosyl)n-acceptor = nicotinamide + (ADP-D-ribosyl)n+1-acceptor + H(+).</text>
        <dbReference type="EC" id="2.4.2.30"/>
    </reaction>
</comment>
<evidence type="ECO:0000256" key="6">
    <source>
        <dbReference type="ARBA" id="ARBA00024347"/>
    </source>
</evidence>
<dbReference type="GO" id="GO:0016779">
    <property type="term" value="F:nucleotidyltransferase activity"/>
    <property type="evidence" value="ECO:0007669"/>
    <property type="project" value="UniProtKB-KW"/>
</dbReference>
<evidence type="ECO:0000259" key="10">
    <source>
        <dbReference type="SMART" id="SM00454"/>
    </source>
</evidence>
<evidence type="ECO:0000256" key="8">
    <source>
        <dbReference type="PROSITE-ProRule" id="PRU00023"/>
    </source>
</evidence>
<dbReference type="InterPro" id="IPR013761">
    <property type="entry name" value="SAM/pointed_sf"/>
</dbReference>
<dbReference type="OMA" id="SHGHMEI"/>
<feature type="region of interest" description="Disordered" evidence="9">
    <location>
        <begin position="386"/>
        <end position="416"/>
    </location>
</feature>
<dbReference type="Gene3D" id="1.10.150.50">
    <property type="entry name" value="Transcription Factor, Ets-1"/>
    <property type="match status" value="1"/>
</dbReference>
<dbReference type="SMART" id="SM00248">
    <property type="entry name" value="ANK"/>
    <property type="match status" value="3"/>
</dbReference>
<dbReference type="Pfam" id="PF00536">
    <property type="entry name" value="SAM_1"/>
    <property type="match status" value="1"/>
</dbReference>
<dbReference type="PANTHER" id="PTHR24171">
    <property type="entry name" value="ANKYRIN REPEAT DOMAIN-CONTAINING PROTEIN 39-RELATED"/>
    <property type="match status" value="1"/>
</dbReference>
<keyword evidence="4" id="KW-0677">Repeat</keyword>
<dbReference type="SUPFAM" id="SSF47769">
    <property type="entry name" value="SAM/Pointed domain"/>
    <property type="match status" value="1"/>
</dbReference>
<gene>
    <name evidence="11" type="primary">CSON014265</name>
</gene>
<dbReference type="InterPro" id="IPR036770">
    <property type="entry name" value="Ankyrin_rpt-contain_sf"/>
</dbReference>
<evidence type="ECO:0000256" key="1">
    <source>
        <dbReference type="ARBA" id="ARBA00012020"/>
    </source>
</evidence>
<dbReference type="EMBL" id="UFQT01000784">
    <property type="protein sequence ID" value="SSX27198.1"/>
    <property type="molecule type" value="Genomic_DNA"/>
</dbReference>
<organism evidence="11">
    <name type="scientific">Culicoides sonorensis</name>
    <name type="common">Biting midge</name>
    <dbReference type="NCBI Taxonomy" id="179676"/>
    <lineage>
        <taxon>Eukaryota</taxon>
        <taxon>Metazoa</taxon>
        <taxon>Ecdysozoa</taxon>
        <taxon>Arthropoda</taxon>
        <taxon>Hexapoda</taxon>
        <taxon>Insecta</taxon>
        <taxon>Pterygota</taxon>
        <taxon>Neoptera</taxon>
        <taxon>Endopterygota</taxon>
        <taxon>Diptera</taxon>
        <taxon>Nematocera</taxon>
        <taxon>Chironomoidea</taxon>
        <taxon>Ceratopogonidae</taxon>
        <taxon>Ceratopogoninae</taxon>
        <taxon>Culicoides</taxon>
        <taxon>Monoculicoides</taxon>
    </lineage>
</organism>
<evidence type="ECO:0000256" key="7">
    <source>
        <dbReference type="ARBA" id="ARBA00033987"/>
    </source>
</evidence>
<name>A0A336MMG4_CULSO</name>
<dbReference type="SUPFAM" id="SSF48403">
    <property type="entry name" value="Ankyrin repeat"/>
    <property type="match status" value="1"/>
</dbReference>
<evidence type="ECO:0000256" key="5">
    <source>
        <dbReference type="ARBA" id="ARBA00023043"/>
    </source>
</evidence>
<evidence type="ECO:0000256" key="3">
    <source>
        <dbReference type="ARBA" id="ARBA00022695"/>
    </source>
</evidence>
<dbReference type="PROSITE" id="PS50297">
    <property type="entry name" value="ANK_REP_REGION"/>
    <property type="match status" value="2"/>
</dbReference>
<feature type="compositionally biased region" description="Polar residues" evidence="9">
    <location>
        <begin position="321"/>
        <end position="336"/>
    </location>
</feature>
<evidence type="ECO:0000256" key="2">
    <source>
        <dbReference type="ARBA" id="ARBA00022676"/>
    </source>
</evidence>
<dbReference type="InterPro" id="IPR001660">
    <property type="entry name" value="SAM"/>
</dbReference>
<feature type="compositionally biased region" description="Low complexity" evidence="9">
    <location>
        <begin position="395"/>
        <end position="405"/>
    </location>
</feature>
<feature type="region of interest" description="Disordered" evidence="9">
    <location>
        <begin position="131"/>
        <end position="183"/>
    </location>
</feature>
<dbReference type="CDD" id="cd09517">
    <property type="entry name" value="SAM_USH1G_HARP"/>
    <property type="match status" value="1"/>
</dbReference>
<protein>
    <recommendedName>
        <fullName evidence="1">NAD(+) ADP-ribosyltransferase</fullName>
        <ecNumber evidence="1">2.4.2.30</ecNumber>
    </recommendedName>
</protein>
<keyword evidence="2" id="KW-0328">Glycosyltransferase</keyword>
<dbReference type="InterPro" id="IPR002110">
    <property type="entry name" value="Ankyrin_rpt"/>
</dbReference>
<dbReference type="Gene3D" id="1.25.40.20">
    <property type="entry name" value="Ankyrin repeat-containing domain"/>
    <property type="match status" value="1"/>
</dbReference>
<dbReference type="Pfam" id="PF12796">
    <property type="entry name" value="Ank_2"/>
    <property type="match status" value="1"/>
</dbReference>
<dbReference type="EC" id="2.4.2.30" evidence="1"/>
<reference evidence="11" key="1">
    <citation type="submission" date="2018-07" db="EMBL/GenBank/DDBJ databases">
        <authorList>
            <person name="Quirk P.G."/>
            <person name="Krulwich T.A."/>
        </authorList>
    </citation>
    <scope>NUCLEOTIDE SEQUENCE</scope>
</reference>
<keyword evidence="3" id="KW-0548">Nucleotidyltransferase</keyword>
<dbReference type="AlphaFoldDB" id="A0A336MMG4"/>
<keyword evidence="5 8" id="KW-0040">ANK repeat</keyword>
<feature type="repeat" description="ANK" evidence="8">
    <location>
        <begin position="66"/>
        <end position="98"/>
    </location>
</feature>
<accession>A0A336MMG4</accession>
<feature type="compositionally biased region" description="Basic and acidic residues" evidence="9">
    <location>
        <begin position="131"/>
        <end position="154"/>
    </location>
</feature>
<evidence type="ECO:0000256" key="4">
    <source>
        <dbReference type="ARBA" id="ARBA00022737"/>
    </source>
</evidence>
<comment type="similarity">
    <text evidence="6">Belongs to the ARTD/PARP family.</text>
</comment>
<proteinExistence type="inferred from homology"/>
<sequence length="525" mass="57855">MATERYHEAAKDGVIDVLKECTRKDCNLRDEENGMTPVLWAAFEGHLDALRLLVGKGGDPDRADQFGNSALHLAAARGHMTCVDFLVKFGCNLFALDIDSHTAKDLAAINNRDDILQYLDAAAAHLELSDKKQARNMKESAKKAADKRAKEYAKKHPQPNVKPSHIESNGHRPAHRSSSSNMLSTLRQKLWSGSHGNLKQSALADYMTQDSSKRFSTLVNGGACGNNGTITSKGAVQRKVLKTKQNESDDFKIGEIEPSGKRSVRSIQGVRRDSEILYVGTYETTGDQQPGKRGKISDVFSNNNNNHSSLNGDDSSDSNSRQLPFSTLSRSISQPNFMHPSLMPDTDEEQEALENNLLNRQANGNLFNRPLLGTLSIPQSMSAVLAAQQMEQSSDRSSSNESTNNKLNGNYRINGGNNQYGRIKGIRQLPVLSDTEDSEDDESNLDDSVTDGLSSIERFLIAWGLGDYVKIFDEQQIDLETLMLLTEADLKSLALPLGPYRKLCVAIQERKSALQNPGIIADTRF</sequence>
<dbReference type="SMART" id="SM00454">
    <property type="entry name" value="SAM"/>
    <property type="match status" value="1"/>
</dbReference>
<dbReference type="GO" id="GO:0003950">
    <property type="term" value="F:NAD+ poly-ADP-ribosyltransferase activity"/>
    <property type="evidence" value="ECO:0007669"/>
    <property type="project" value="UniProtKB-EC"/>
</dbReference>
<keyword evidence="3" id="KW-0808">Transferase</keyword>
<feature type="compositionally biased region" description="Low complexity" evidence="9">
    <location>
        <begin position="297"/>
        <end position="320"/>
    </location>
</feature>
<dbReference type="PANTHER" id="PTHR24171:SF9">
    <property type="entry name" value="ANKYRIN REPEAT DOMAIN-CONTAINING PROTEIN 39"/>
    <property type="match status" value="1"/>
</dbReference>
<dbReference type="PROSITE" id="PS50088">
    <property type="entry name" value="ANK_REPEAT"/>
    <property type="match status" value="2"/>
</dbReference>
<feature type="region of interest" description="Disordered" evidence="9">
    <location>
        <begin position="281"/>
        <end position="349"/>
    </location>
</feature>
<feature type="repeat" description="ANK" evidence="8">
    <location>
        <begin position="33"/>
        <end position="65"/>
    </location>
</feature>
<evidence type="ECO:0000256" key="9">
    <source>
        <dbReference type="SAM" id="MobiDB-lite"/>
    </source>
</evidence>
<dbReference type="VEuPathDB" id="VectorBase:CSON014265"/>
<feature type="domain" description="SAM" evidence="10">
    <location>
        <begin position="448"/>
        <end position="513"/>
    </location>
</feature>
<evidence type="ECO:0000313" key="11">
    <source>
        <dbReference type="EMBL" id="SSX27198.1"/>
    </source>
</evidence>